<accession>A0A517W124</accession>
<dbReference type="PANTHER" id="PTHR12558:SF13">
    <property type="entry name" value="CELL DIVISION CYCLE PROTEIN 27 HOMOLOG"/>
    <property type="match status" value="1"/>
</dbReference>
<dbReference type="Gene3D" id="1.25.40.10">
    <property type="entry name" value="Tetratricopeptide repeat domain"/>
    <property type="match status" value="2"/>
</dbReference>
<dbReference type="RefSeq" id="WP_144988019.1">
    <property type="nucleotide sequence ID" value="NZ_CP037920.1"/>
</dbReference>
<dbReference type="EMBL" id="CP037920">
    <property type="protein sequence ID" value="QDT98948.1"/>
    <property type="molecule type" value="Genomic_DNA"/>
</dbReference>
<evidence type="ECO:0000313" key="2">
    <source>
        <dbReference type="EMBL" id="QDT98948.1"/>
    </source>
</evidence>
<dbReference type="InterPro" id="IPR019734">
    <property type="entry name" value="TPR_rpt"/>
</dbReference>
<gene>
    <name evidence="2" type="ORF">V144x_44580</name>
</gene>
<dbReference type="AlphaFoldDB" id="A0A517W124"/>
<dbReference type="PROSITE" id="PS50005">
    <property type="entry name" value="TPR"/>
    <property type="match status" value="1"/>
</dbReference>
<evidence type="ECO:0000256" key="1">
    <source>
        <dbReference type="PROSITE-ProRule" id="PRU00339"/>
    </source>
</evidence>
<reference evidence="2 3" key="1">
    <citation type="submission" date="2019-03" db="EMBL/GenBank/DDBJ databases">
        <title>Deep-cultivation of Planctomycetes and their phenomic and genomic characterization uncovers novel biology.</title>
        <authorList>
            <person name="Wiegand S."/>
            <person name="Jogler M."/>
            <person name="Boedeker C."/>
            <person name="Pinto D."/>
            <person name="Vollmers J."/>
            <person name="Rivas-Marin E."/>
            <person name="Kohn T."/>
            <person name="Peeters S.H."/>
            <person name="Heuer A."/>
            <person name="Rast P."/>
            <person name="Oberbeckmann S."/>
            <person name="Bunk B."/>
            <person name="Jeske O."/>
            <person name="Meyerdierks A."/>
            <person name="Storesund J.E."/>
            <person name="Kallscheuer N."/>
            <person name="Luecker S."/>
            <person name="Lage O.M."/>
            <person name="Pohl T."/>
            <person name="Merkel B.J."/>
            <person name="Hornburger P."/>
            <person name="Mueller R.-W."/>
            <person name="Bruemmer F."/>
            <person name="Labrenz M."/>
            <person name="Spormann A.M."/>
            <person name="Op den Camp H."/>
            <person name="Overmann J."/>
            <person name="Amann R."/>
            <person name="Jetten M.S.M."/>
            <person name="Mascher T."/>
            <person name="Medema M.H."/>
            <person name="Devos D.P."/>
            <person name="Kaster A.-K."/>
            <person name="Ovreas L."/>
            <person name="Rohde M."/>
            <person name="Galperin M.Y."/>
            <person name="Jogler C."/>
        </authorList>
    </citation>
    <scope>NUCLEOTIDE SEQUENCE [LARGE SCALE GENOMIC DNA]</scope>
    <source>
        <strain evidence="2 3">V144</strain>
    </source>
</reference>
<protein>
    <submittedName>
        <fullName evidence="2">Tetratricopeptide repeat protein</fullName>
    </submittedName>
</protein>
<dbReference type="KEGG" id="gaw:V144x_44580"/>
<dbReference type="Proteomes" id="UP000318704">
    <property type="component" value="Chromosome"/>
</dbReference>
<evidence type="ECO:0000313" key="3">
    <source>
        <dbReference type="Proteomes" id="UP000318704"/>
    </source>
</evidence>
<sequence length="397" mass="45608">MDHKPKSSSRIPTLLLVLVFMGVLFFPASAWWNHYQTERLKKKSQELLKSEKWGAAETTARKWTDRAPNNSDAWLTLAEAYRKQNKFAETANALGRLSNSDPRILKTLALRTDLLLSELHDPIKTIETCNRILKIDPKVDRARQRLIYIYSMMLLRLKMVDQIREAIKLNCEPPEAYVYLLLSDSLNFSNGPPLINSWLKNDPNNEDLQVALAIYIARSSSDQSLQMNDSNFISGGDLSLINECLKKYPHNREVLAYFIKNALEKGNLDHVAELLESAPEDAEQDSRFWRFKGRYLALKNQLNPAEDSFSQALKLNPYDWRTRLGLAEILRRKGKLTEAKKMAQIGNQGKTFSKQLIQLKNPNSIDRELLEKIEQYAQECGDLNVVTAIQNRLSKSR</sequence>
<dbReference type="InterPro" id="IPR011990">
    <property type="entry name" value="TPR-like_helical_dom_sf"/>
</dbReference>
<name>A0A517W124_9PLAN</name>
<dbReference type="PANTHER" id="PTHR12558">
    <property type="entry name" value="CELL DIVISION CYCLE 16,23,27"/>
    <property type="match status" value="1"/>
</dbReference>
<keyword evidence="1" id="KW-0802">TPR repeat</keyword>
<dbReference type="SUPFAM" id="SSF48452">
    <property type="entry name" value="TPR-like"/>
    <property type="match status" value="2"/>
</dbReference>
<organism evidence="2 3">
    <name type="scientific">Gimesia aquarii</name>
    <dbReference type="NCBI Taxonomy" id="2527964"/>
    <lineage>
        <taxon>Bacteria</taxon>
        <taxon>Pseudomonadati</taxon>
        <taxon>Planctomycetota</taxon>
        <taxon>Planctomycetia</taxon>
        <taxon>Planctomycetales</taxon>
        <taxon>Planctomycetaceae</taxon>
        <taxon>Gimesia</taxon>
    </lineage>
</organism>
<dbReference type="SMART" id="SM00028">
    <property type="entry name" value="TPR"/>
    <property type="match status" value="2"/>
</dbReference>
<proteinExistence type="predicted"/>
<feature type="repeat" description="TPR" evidence="1">
    <location>
        <begin position="286"/>
        <end position="319"/>
    </location>
</feature>
<dbReference type="Pfam" id="PF13432">
    <property type="entry name" value="TPR_16"/>
    <property type="match status" value="2"/>
</dbReference>